<dbReference type="PANTHER" id="PTHR11067:SF9">
    <property type="entry name" value="INOSINE TRIPHOSPHATE PYROPHOSPHATASE"/>
    <property type="match status" value="1"/>
</dbReference>
<dbReference type="GO" id="GO:0046872">
    <property type="term" value="F:metal ion binding"/>
    <property type="evidence" value="ECO:0007669"/>
    <property type="project" value="UniProtKB-KW"/>
</dbReference>
<evidence type="ECO:0000256" key="6">
    <source>
        <dbReference type="ARBA" id="ARBA00022842"/>
    </source>
</evidence>
<keyword evidence="7 10" id="KW-0546">Nucleotide metabolism</keyword>
<comment type="catalytic activity">
    <reaction evidence="8 10">
        <text>dITP + H2O = dIMP + diphosphate + H(+)</text>
        <dbReference type="Rhea" id="RHEA:28342"/>
        <dbReference type="ChEBI" id="CHEBI:15377"/>
        <dbReference type="ChEBI" id="CHEBI:15378"/>
        <dbReference type="ChEBI" id="CHEBI:33019"/>
        <dbReference type="ChEBI" id="CHEBI:61194"/>
        <dbReference type="ChEBI" id="CHEBI:61382"/>
        <dbReference type="EC" id="3.6.1.66"/>
    </reaction>
</comment>
<dbReference type="InterPro" id="IPR020922">
    <property type="entry name" value="dITP/XTP_pyrophosphatase"/>
</dbReference>
<evidence type="ECO:0000256" key="5">
    <source>
        <dbReference type="ARBA" id="ARBA00022801"/>
    </source>
</evidence>
<dbReference type="Proteomes" id="UP000472355">
    <property type="component" value="Unassembled WGS sequence"/>
</dbReference>
<dbReference type="HAMAP" id="MF_01405">
    <property type="entry name" value="Non_canon_purine_NTPase"/>
    <property type="match status" value="1"/>
</dbReference>
<evidence type="ECO:0000313" key="14">
    <source>
        <dbReference type="EMBL" id="NFF87160.1"/>
    </source>
</evidence>
<reference evidence="17 18" key="2">
    <citation type="submission" date="2019-04" db="EMBL/GenBank/DDBJ databases">
        <title>Genome sequencing of Clostridium botulinum Groups I-IV and Clostridium butyricum.</title>
        <authorList>
            <person name="Brunt J."/>
            <person name="Van Vliet A.H.M."/>
            <person name="Stringer S.C."/>
            <person name="Carter A.T."/>
            <person name="Peck M.W."/>
        </authorList>
    </citation>
    <scope>NUCLEOTIDE SEQUENCE [LARGE SCALE GENOMIC DNA]</scope>
    <source>
        <strain evidence="14 18">1605</strain>
        <strain evidence="15 17">CB-K-33E</strain>
    </source>
</reference>
<dbReference type="RefSeq" id="WP_012449684.1">
    <property type="nucleotide sequence ID" value="NZ_CP010520.1"/>
</dbReference>
<dbReference type="Proteomes" id="UP000473681">
    <property type="component" value="Unassembled WGS sequence"/>
</dbReference>
<proteinExistence type="inferred from homology"/>
<dbReference type="InterPro" id="IPR029001">
    <property type="entry name" value="ITPase-like_fam"/>
</dbReference>
<evidence type="ECO:0000256" key="3">
    <source>
        <dbReference type="ARBA" id="ARBA00022723"/>
    </source>
</evidence>
<dbReference type="NCBIfam" id="TIGR00042">
    <property type="entry name" value="RdgB/HAM1 family non-canonical purine NTP pyrophosphatase"/>
    <property type="match status" value="1"/>
</dbReference>
<comment type="catalytic activity">
    <reaction evidence="9 10">
        <text>XTP + H2O = XMP + diphosphate + H(+)</text>
        <dbReference type="Rhea" id="RHEA:28610"/>
        <dbReference type="ChEBI" id="CHEBI:15377"/>
        <dbReference type="ChEBI" id="CHEBI:15378"/>
        <dbReference type="ChEBI" id="CHEBI:33019"/>
        <dbReference type="ChEBI" id="CHEBI:57464"/>
        <dbReference type="ChEBI" id="CHEBI:61314"/>
        <dbReference type="EC" id="3.6.1.66"/>
    </reaction>
</comment>
<dbReference type="PANTHER" id="PTHR11067">
    <property type="entry name" value="INOSINE TRIPHOSPHATE PYROPHOSPHATASE/HAM1 PROTEIN"/>
    <property type="match status" value="1"/>
</dbReference>
<evidence type="ECO:0000313" key="17">
    <source>
        <dbReference type="Proteomes" id="UP000473681"/>
    </source>
</evidence>
<evidence type="ECO:0000256" key="7">
    <source>
        <dbReference type="ARBA" id="ARBA00023080"/>
    </source>
</evidence>
<dbReference type="NCBIfam" id="NF011397">
    <property type="entry name" value="PRK14822.1"/>
    <property type="match status" value="1"/>
</dbReference>
<dbReference type="GO" id="GO:0009117">
    <property type="term" value="P:nucleotide metabolic process"/>
    <property type="evidence" value="ECO:0007669"/>
    <property type="project" value="UniProtKB-KW"/>
</dbReference>
<evidence type="ECO:0000256" key="12">
    <source>
        <dbReference type="SAM" id="Coils"/>
    </source>
</evidence>
<dbReference type="GO" id="GO:0036220">
    <property type="term" value="F:ITP diphosphatase activity"/>
    <property type="evidence" value="ECO:0007669"/>
    <property type="project" value="UniProtKB-UniRule"/>
</dbReference>
<dbReference type="AlphaFoldDB" id="A0A0L9Y3Y3"/>
<gene>
    <name evidence="13" type="ORF">EXM65_14055</name>
    <name evidence="14" type="ORF">FC774_04610</name>
    <name evidence="15" type="ORF">FDB51_13600</name>
</gene>
<dbReference type="GO" id="GO:0005829">
    <property type="term" value="C:cytosol"/>
    <property type="evidence" value="ECO:0007669"/>
    <property type="project" value="TreeGrafter"/>
</dbReference>
<evidence type="ECO:0000256" key="4">
    <source>
        <dbReference type="ARBA" id="ARBA00022741"/>
    </source>
</evidence>
<protein>
    <recommendedName>
        <fullName evidence="10">dITP/XTP pyrophosphatase</fullName>
        <ecNumber evidence="10">3.6.1.66</ecNumber>
    </recommendedName>
    <alternativeName>
        <fullName evidence="10">Non-canonical purine NTP pyrophosphatase</fullName>
    </alternativeName>
    <alternativeName>
        <fullName evidence="10">Non-standard purine NTP pyrophosphatase</fullName>
    </alternativeName>
    <alternativeName>
        <fullName evidence="10">Nucleoside-triphosphate diphosphatase</fullName>
    </alternativeName>
    <alternativeName>
        <fullName evidence="10">Nucleoside-triphosphate pyrophosphatase</fullName>
        <shortName evidence="10">NTPase</shortName>
    </alternativeName>
</protein>
<dbReference type="InterPro" id="IPR002637">
    <property type="entry name" value="RdgB/HAM1"/>
</dbReference>
<reference evidence="13 16" key="1">
    <citation type="submission" date="2019-02" db="EMBL/GenBank/DDBJ databases">
        <title>Genome sequencing of Clostridium botulinum clinical isolates.</title>
        <authorList>
            <person name="Brunt J."/>
            <person name="Van Vliet A.H.M."/>
            <person name="Stringer S.C."/>
            <person name="Grant K.A."/>
            <person name="Carter A.C."/>
            <person name="Peck M.W."/>
        </authorList>
    </citation>
    <scope>NUCLEOTIDE SEQUENCE [LARGE SCALE GENOMIC DNA]</scope>
    <source>
        <strain evidence="13 16">H113700579</strain>
    </source>
</reference>
<dbReference type="OrthoDB" id="9807456at2"/>
<organism evidence="14 18">
    <name type="scientific">Clostridium botulinum</name>
    <dbReference type="NCBI Taxonomy" id="1491"/>
    <lineage>
        <taxon>Bacteria</taxon>
        <taxon>Bacillati</taxon>
        <taxon>Bacillota</taxon>
        <taxon>Clostridia</taxon>
        <taxon>Eubacteriales</taxon>
        <taxon>Clostridiaceae</taxon>
        <taxon>Clostridium</taxon>
    </lineage>
</organism>
<evidence type="ECO:0000313" key="13">
    <source>
        <dbReference type="EMBL" id="NFA43653.1"/>
    </source>
</evidence>
<feature type="binding site" evidence="10">
    <location>
        <position position="76"/>
    </location>
    <ligand>
        <name>Mg(2+)</name>
        <dbReference type="ChEBI" id="CHEBI:18420"/>
    </ligand>
</feature>
<dbReference type="GO" id="GO:0035870">
    <property type="term" value="F:dITP diphosphatase activity"/>
    <property type="evidence" value="ECO:0007669"/>
    <property type="project" value="UniProtKB-UniRule"/>
</dbReference>
<dbReference type="GO" id="GO:0017111">
    <property type="term" value="F:ribonucleoside triphosphate phosphatase activity"/>
    <property type="evidence" value="ECO:0007669"/>
    <property type="project" value="InterPro"/>
</dbReference>
<evidence type="ECO:0000256" key="11">
    <source>
        <dbReference type="RuleBase" id="RU003781"/>
    </source>
</evidence>
<evidence type="ECO:0000313" key="18">
    <source>
        <dbReference type="Proteomes" id="UP000476820"/>
    </source>
</evidence>
<accession>A0A0L9Y3Y3</accession>
<keyword evidence="5 10" id="KW-0378">Hydrolase</keyword>
<dbReference type="GO" id="GO:0036222">
    <property type="term" value="F:XTP diphosphatase activity"/>
    <property type="evidence" value="ECO:0007669"/>
    <property type="project" value="UniProtKB-UniRule"/>
</dbReference>
<comment type="catalytic activity">
    <reaction evidence="10">
        <text>ITP + H2O = IMP + diphosphate + H(+)</text>
        <dbReference type="Rhea" id="RHEA:29399"/>
        <dbReference type="ChEBI" id="CHEBI:15377"/>
        <dbReference type="ChEBI" id="CHEBI:15378"/>
        <dbReference type="ChEBI" id="CHEBI:33019"/>
        <dbReference type="ChEBI" id="CHEBI:58053"/>
        <dbReference type="ChEBI" id="CHEBI:61402"/>
        <dbReference type="EC" id="3.6.1.66"/>
    </reaction>
</comment>
<comment type="caution">
    <text evidence="14">The sequence shown here is derived from an EMBL/GenBank/DDBJ whole genome shotgun (WGS) entry which is preliminary data.</text>
</comment>
<feature type="binding site" evidence="10">
    <location>
        <begin position="8"/>
        <end position="13"/>
    </location>
    <ligand>
        <name>substrate</name>
    </ligand>
</feature>
<feature type="coiled-coil region" evidence="12">
    <location>
        <begin position="7"/>
        <end position="41"/>
    </location>
</feature>
<dbReference type="FunFam" id="3.90.950.10:FF:000001">
    <property type="entry name" value="dITP/XTP pyrophosphatase"/>
    <property type="match status" value="1"/>
</dbReference>
<comment type="subunit">
    <text evidence="2 10">Homodimer.</text>
</comment>
<dbReference type="GO" id="GO:0000166">
    <property type="term" value="F:nucleotide binding"/>
    <property type="evidence" value="ECO:0007669"/>
    <property type="project" value="UniProtKB-KW"/>
</dbReference>
<feature type="binding site" evidence="10">
    <location>
        <begin position="159"/>
        <end position="162"/>
    </location>
    <ligand>
        <name>substrate</name>
    </ligand>
</feature>
<comment type="cofactor">
    <cofactor evidence="10">
        <name>Mg(2+)</name>
        <dbReference type="ChEBI" id="CHEBI:18420"/>
    </cofactor>
    <text evidence="10">Binds 1 Mg(2+) ion per subunit.</text>
</comment>
<dbReference type="EC" id="3.6.1.66" evidence="10"/>
<dbReference type="Proteomes" id="UP000476820">
    <property type="component" value="Unassembled WGS sequence"/>
</dbReference>
<keyword evidence="4 10" id="KW-0547">Nucleotide-binding</keyword>
<dbReference type="GO" id="GO:0009146">
    <property type="term" value="P:purine nucleoside triphosphate catabolic process"/>
    <property type="evidence" value="ECO:0007669"/>
    <property type="project" value="UniProtKB-UniRule"/>
</dbReference>
<dbReference type="CDD" id="cd00515">
    <property type="entry name" value="HAM1"/>
    <property type="match status" value="1"/>
</dbReference>
<evidence type="ECO:0000256" key="9">
    <source>
        <dbReference type="ARBA" id="ARBA00052017"/>
    </source>
</evidence>
<sequence>MKKLILASNNIKKIKEMKELLKDLNIEIKSLNEENINIDVEEDGSTFEENAKKKAKEIYDFLNLRNERNFLVLSDDSGLEVDYLNGAPGIYSARYAGEHGNDEKNNEKLLMELSNVPTNKRTAKFVCQIAMFDEEGRYYSITGEANGFVLEKRQGNDGFGYDPLFLYRPLNKTFAELTLEEKNNISHRGVALKKLKKTILNLISE</sequence>
<keyword evidence="6 10" id="KW-0460">Magnesium</keyword>
<dbReference type="Pfam" id="PF01725">
    <property type="entry name" value="Ham1p_like"/>
    <property type="match status" value="1"/>
</dbReference>
<comment type="similarity">
    <text evidence="1 10 11">Belongs to the HAM1 NTPase family.</text>
</comment>
<feature type="active site" description="Proton acceptor" evidence="10">
    <location>
        <position position="76"/>
    </location>
</feature>
<evidence type="ECO:0000313" key="15">
    <source>
        <dbReference type="EMBL" id="NFN36144.1"/>
    </source>
</evidence>
<evidence type="ECO:0000256" key="1">
    <source>
        <dbReference type="ARBA" id="ARBA00008023"/>
    </source>
</evidence>
<name>A0A0L9Y3Y3_CLOBO</name>
<comment type="function">
    <text evidence="10">Pyrophosphatase that catalyzes the hydrolysis of nucleoside triphosphates to their monophosphate derivatives, with a high preference for the non-canonical purine nucleotides XTP (xanthosine triphosphate), dITP (deoxyinosine triphosphate) and ITP. Seems to function as a house-cleaning enzyme that removes non-canonical purine nucleotides from the nucleotide pool, thus preventing their incorporation into DNA/RNA and avoiding chromosomal lesions.</text>
</comment>
<feature type="binding site" evidence="10">
    <location>
        <position position="77"/>
    </location>
    <ligand>
        <name>substrate</name>
    </ligand>
</feature>
<feature type="binding site" evidence="10">
    <location>
        <position position="41"/>
    </location>
    <ligand>
        <name>Mg(2+)</name>
        <dbReference type="ChEBI" id="CHEBI:18420"/>
    </ligand>
</feature>
<evidence type="ECO:0000256" key="8">
    <source>
        <dbReference type="ARBA" id="ARBA00051875"/>
    </source>
</evidence>
<keyword evidence="12" id="KW-0175">Coiled coil</keyword>
<feature type="binding site" evidence="10">
    <location>
        <begin position="187"/>
        <end position="188"/>
    </location>
    <ligand>
        <name>substrate</name>
    </ligand>
</feature>
<dbReference type="Gene3D" id="3.90.950.10">
    <property type="match status" value="1"/>
</dbReference>
<evidence type="ECO:0000313" key="16">
    <source>
        <dbReference type="Proteomes" id="UP000472355"/>
    </source>
</evidence>
<dbReference type="EMBL" id="SWOV01000008">
    <property type="protein sequence ID" value="NFF87160.1"/>
    <property type="molecule type" value="Genomic_DNA"/>
</dbReference>
<keyword evidence="3 10" id="KW-0479">Metal-binding</keyword>
<evidence type="ECO:0000256" key="2">
    <source>
        <dbReference type="ARBA" id="ARBA00011738"/>
    </source>
</evidence>
<dbReference type="EMBL" id="SWVK01000019">
    <property type="protein sequence ID" value="NFN36144.1"/>
    <property type="molecule type" value="Genomic_DNA"/>
</dbReference>
<feature type="binding site" evidence="10">
    <location>
        <position position="182"/>
    </location>
    <ligand>
        <name>substrate</name>
    </ligand>
</feature>
<dbReference type="SUPFAM" id="SSF52972">
    <property type="entry name" value="ITPase-like"/>
    <property type="match status" value="1"/>
</dbReference>
<evidence type="ECO:0000256" key="10">
    <source>
        <dbReference type="HAMAP-Rule" id="MF_01405"/>
    </source>
</evidence>
<dbReference type="EMBL" id="SGKU01000045">
    <property type="protein sequence ID" value="NFA43653.1"/>
    <property type="molecule type" value="Genomic_DNA"/>
</dbReference>